<feature type="domain" description="AMP-dependent synthetase/ligase" evidence="1">
    <location>
        <begin position="28"/>
        <end position="375"/>
    </location>
</feature>
<dbReference type="PROSITE" id="PS00455">
    <property type="entry name" value="AMP_BINDING"/>
    <property type="match status" value="1"/>
</dbReference>
<name>A0A844AY20_9BURK</name>
<keyword evidence="4" id="KW-1185">Reference proteome</keyword>
<evidence type="ECO:0000259" key="2">
    <source>
        <dbReference type="Pfam" id="PF13193"/>
    </source>
</evidence>
<evidence type="ECO:0000313" key="4">
    <source>
        <dbReference type="Proteomes" id="UP000487350"/>
    </source>
</evidence>
<dbReference type="InterPro" id="IPR020845">
    <property type="entry name" value="AMP-binding_CS"/>
</dbReference>
<proteinExistence type="predicted"/>
<dbReference type="InterPro" id="IPR042099">
    <property type="entry name" value="ANL_N_sf"/>
</dbReference>
<dbReference type="GO" id="GO:0016878">
    <property type="term" value="F:acid-thiol ligase activity"/>
    <property type="evidence" value="ECO:0007669"/>
    <property type="project" value="UniProtKB-ARBA"/>
</dbReference>
<dbReference type="PANTHER" id="PTHR43767:SF1">
    <property type="entry name" value="NONRIBOSOMAL PEPTIDE SYNTHASE PES1 (EUROFUNG)-RELATED"/>
    <property type="match status" value="1"/>
</dbReference>
<dbReference type="AlphaFoldDB" id="A0A844AY20"/>
<dbReference type="OrthoDB" id="9766486at2"/>
<dbReference type="Pfam" id="PF13193">
    <property type="entry name" value="AMP-binding_C"/>
    <property type="match status" value="1"/>
</dbReference>
<dbReference type="Pfam" id="PF00501">
    <property type="entry name" value="AMP-binding"/>
    <property type="match status" value="1"/>
</dbReference>
<dbReference type="PANTHER" id="PTHR43767">
    <property type="entry name" value="LONG-CHAIN-FATTY-ACID--COA LIGASE"/>
    <property type="match status" value="1"/>
</dbReference>
<dbReference type="InterPro" id="IPR050237">
    <property type="entry name" value="ATP-dep_AMP-bd_enzyme"/>
</dbReference>
<organism evidence="3 4">
    <name type="scientific">Caenimonas koreensis DSM 17982</name>
    <dbReference type="NCBI Taxonomy" id="1121255"/>
    <lineage>
        <taxon>Bacteria</taxon>
        <taxon>Pseudomonadati</taxon>
        <taxon>Pseudomonadota</taxon>
        <taxon>Betaproteobacteria</taxon>
        <taxon>Burkholderiales</taxon>
        <taxon>Comamonadaceae</taxon>
        <taxon>Caenimonas</taxon>
    </lineage>
</organism>
<comment type="caution">
    <text evidence="3">The sequence shown here is derived from an EMBL/GenBank/DDBJ whole genome shotgun (WGS) entry which is preliminary data.</text>
</comment>
<reference evidence="3 4" key="1">
    <citation type="submission" date="2019-11" db="EMBL/GenBank/DDBJ databases">
        <title>Caenimonas koreensis gen. nov., sp. nov., isolated from activated sludge.</title>
        <authorList>
            <person name="Seung H.R."/>
        </authorList>
    </citation>
    <scope>NUCLEOTIDE SEQUENCE [LARGE SCALE GENOMIC DNA]</scope>
    <source>
        <strain evidence="3 4">EMB320</strain>
    </source>
</reference>
<sequence length="519" mass="56745">MGKIATSTASTAAAADVPPFRAIADLAREHAAARPHARALVQAGRSVTWGQLDAMMDRVAASLQRDGFKPTDSIAICAYNSLEYAAVFLGALRAGVAVAPLPTGALPSQIGTMVEDSGAKLFFVDAVVPAFGTKAKRIRLDVPGADSFEQWLMPEGAKPRRVVTRPEWPFNIIYSSGTTGTPKGIVQSHAMRWMHVARGEGYGYGPQATAMIATSLCSNTTLVCFFPAIAKGGCVVIGPPKFDPAKYLAIAEQEKATHTMLVPVQYQRIMSLPDFGKYDLRAFQMKFCTSAPFHAELKADILKRWPGGLVEFYGMTEGGGTCILDAHNHPDKLHTVGKPSEGHDIRVIDEDERELPRGEIGEIVGRSRAMMTAYHHQPQKTREAEWYDAEGNRFIRTGDVGRFDDDGFVTLMDRRKDMVISGGFNIYPSDIEAILRQHAGVADAAVVGVPSLEWGETPVAFVVPSKERIAEEALRTWANSQLGKTQRLNAVRYLDELPRSEIGKVLKRQLREKYTAQSA</sequence>
<evidence type="ECO:0000313" key="3">
    <source>
        <dbReference type="EMBL" id="MRD48934.1"/>
    </source>
</evidence>
<protein>
    <submittedName>
        <fullName evidence="3">AMP-binding protein</fullName>
    </submittedName>
</protein>
<dbReference type="InterPro" id="IPR025110">
    <property type="entry name" value="AMP-bd_C"/>
</dbReference>
<dbReference type="Proteomes" id="UP000487350">
    <property type="component" value="Unassembled WGS sequence"/>
</dbReference>
<evidence type="ECO:0000259" key="1">
    <source>
        <dbReference type="Pfam" id="PF00501"/>
    </source>
</evidence>
<dbReference type="InterPro" id="IPR000873">
    <property type="entry name" value="AMP-dep_synth/lig_dom"/>
</dbReference>
<dbReference type="SUPFAM" id="SSF56801">
    <property type="entry name" value="Acetyl-CoA synthetase-like"/>
    <property type="match status" value="1"/>
</dbReference>
<dbReference type="InterPro" id="IPR045851">
    <property type="entry name" value="AMP-bd_C_sf"/>
</dbReference>
<accession>A0A844AY20</accession>
<gene>
    <name evidence="3" type="ORF">GHT07_16785</name>
</gene>
<dbReference type="Gene3D" id="3.30.300.30">
    <property type="match status" value="1"/>
</dbReference>
<feature type="domain" description="AMP-binding enzyme C-terminal" evidence="2">
    <location>
        <begin position="431"/>
        <end position="504"/>
    </location>
</feature>
<dbReference type="EMBL" id="WJBU01000018">
    <property type="protein sequence ID" value="MRD48934.1"/>
    <property type="molecule type" value="Genomic_DNA"/>
</dbReference>
<dbReference type="Gene3D" id="3.40.50.12780">
    <property type="entry name" value="N-terminal domain of ligase-like"/>
    <property type="match status" value="1"/>
</dbReference>